<evidence type="ECO:0000313" key="1">
    <source>
        <dbReference type="EMBL" id="MPL62064.1"/>
    </source>
</evidence>
<protein>
    <submittedName>
        <fullName evidence="1">Uncharacterized protein</fullName>
    </submittedName>
</protein>
<reference evidence="1" key="1">
    <citation type="submission" date="2019-08" db="EMBL/GenBank/DDBJ databases">
        <authorList>
            <person name="Kucharzyk K."/>
            <person name="Murdoch R.W."/>
            <person name="Higgins S."/>
            <person name="Loffler F."/>
        </authorList>
    </citation>
    <scope>NUCLEOTIDE SEQUENCE</scope>
</reference>
<name>A0A644T5H6_9ZZZZ</name>
<accession>A0A644T5H6</accession>
<sequence>MKNKTVILAITLILIFGISKYMITSETPNDSTKRLQNKSIMKNITINQNNLTNQSSDLKETIKIKDDLNFPKTKKIGKEDTIYVFYNSEYNGQADIHRGLLIYLLNSSNHFEGKTYFKITQVVVKFKNNNNETIYKKYTQNSGESIRIKVPKNLTPVTATIYYKAI</sequence>
<dbReference type="AlphaFoldDB" id="A0A644T5H6"/>
<dbReference type="EMBL" id="VSSQ01000016">
    <property type="protein sequence ID" value="MPL62064.1"/>
    <property type="molecule type" value="Genomic_DNA"/>
</dbReference>
<proteinExistence type="predicted"/>
<gene>
    <name evidence="1" type="ORF">SDC9_07663</name>
</gene>
<organism evidence="1">
    <name type="scientific">bioreactor metagenome</name>
    <dbReference type="NCBI Taxonomy" id="1076179"/>
    <lineage>
        <taxon>unclassified sequences</taxon>
        <taxon>metagenomes</taxon>
        <taxon>ecological metagenomes</taxon>
    </lineage>
</organism>
<comment type="caution">
    <text evidence="1">The sequence shown here is derived from an EMBL/GenBank/DDBJ whole genome shotgun (WGS) entry which is preliminary data.</text>
</comment>